<evidence type="ECO:0008006" key="2">
    <source>
        <dbReference type="Google" id="ProtNLM"/>
    </source>
</evidence>
<name>X0TDM5_9ZZZZ</name>
<gene>
    <name evidence="1" type="ORF">S01H1_22727</name>
</gene>
<accession>X0TDM5</accession>
<dbReference type="EMBL" id="BARS01012896">
    <property type="protein sequence ID" value="GAF91319.1"/>
    <property type="molecule type" value="Genomic_DNA"/>
</dbReference>
<protein>
    <recommendedName>
        <fullName evidence="2">MOSC domain-containing protein</fullName>
    </recommendedName>
</protein>
<proteinExistence type="predicted"/>
<reference evidence="1" key="1">
    <citation type="journal article" date="2014" name="Front. Microbiol.">
        <title>High frequency of phylogenetically diverse reductive dehalogenase-homologous genes in deep subseafloor sedimentary metagenomes.</title>
        <authorList>
            <person name="Kawai M."/>
            <person name="Futagami T."/>
            <person name="Toyoda A."/>
            <person name="Takaki Y."/>
            <person name="Nishi S."/>
            <person name="Hori S."/>
            <person name="Arai W."/>
            <person name="Tsubouchi T."/>
            <person name="Morono Y."/>
            <person name="Uchiyama I."/>
            <person name="Ito T."/>
            <person name="Fujiyama A."/>
            <person name="Inagaki F."/>
            <person name="Takami H."/>
        </authorList>
    </citation>
    <scope>NUCLEOTIDE SEQUENCE</scope>
    <source>
        <strain evidence="1">Expedition CK06-06</strain>
    </source>
</reference>
<sequence>MIENDRELGIVKLVQVQPSGLIIETPSGSFYDASRRVEVESLCITSRGIEAITPKGEHVLDIHHIDHPDKAYDNNDLVCIGFTSHYEGMRARFGDHMVDGVAGENIIIEYEQEVWPEDLHQQIAFENTNTGRRALLDVVSFAAPCEEFSHFAANSQYERLPAEKLKATL</sequence>
<dbReference type="AlphaFoldDB" id="X0TDM5"/>
<feature type="non-terminal residue" evidence="1">
    <location>
        <position position="169"/>
    </location>
</feature>
<comment type="caution">
    <text evidence="1">The sequence shown here is derived from an EMBL/GenBank/DDBJ whole genome shotgun (WGS) entry which is preliminary data.</text>
</comment>
<organism evidence="1">
    <name type="scientific">marine sediment metagenome</name>
    <dbReference type="NCBI Taxonomy" id="412755"/>
    <lineage>
        <taxon>unclassified sequences</taxon>
        <taxon>metagenomes</taxon>
        <taxon>ecological metagenomes</taxon>
    </lineage>
</organism>
<evidence type="ECO:0000313" key="1">
    <source>
        <dbReference type="EMBL" id="GAF91319.1"/>
    </source>
</evidence>